<dbReference type="OrthoDB" id="1700332at2"/>
<name>A0A084JM86_9FIRM</name>
<gene>
    <name evidence="1" type="ORF">IO98_11270</name>
</gene>
<accession>A0A084JM86</accession>
<dbReference type="RefSeq" id="WP_038280992.1">
    <property type="nucleotide sequence ID" value="NZ_JPME01000013.1"/>
</dbReference>
<reference evidence="1 2" key="1">
    <citation type="submission" date="2014-07" db="EMBL/GenBank/DDBJ databases">
        <title>Draft genome of Clostridium celerecrescens 152B isolated from sediments associated with methane hydrate from Krishna Godavari basin.</title>
        <authorList>
            <person name="Honkalas V.S."/>
            <person name="Dabir A.P."/>
            <person name="Arora P."/>
            <person name="Dhakephalkar P.K."/>
        </authorList>
    </citation>
    <scope>NUCLEOTIDE SEQUENCE [LARGE SCALE GENOMIC DNA]</scope>
    <source>
        <strain evidence="1 2">152B</strain>
    </source>
</reference>
<dbReference type="STRING" id="29354.IO98_11270"/>
<dbReference type="AlphaFoldDB" id="A0A084JM86"/>
<comment type="caution">
    <text evidence="1">The sequence shown here is derived from an EMBL/GenBank/DDBJ whole genome shotgun (WGS) entry which is preliminary data.</text>
</comment>
<organism evidence="1 2">
    <name type="scientific">Lacrimispora celerecrescens</name>
    <dbReference type="NCBI Taxonomy" id="29354"/>
    <lineage>
        <taxon>Bacteria</taxon>
        <taxon>Bacillati</taxon>
        <taxon>Bacillota</taxon>
        <taxon>Clostridia</taxon>
        <taxon>Lachnospirales</taxon>
        <taxon>Lachnospiraceae</taxon>
        <taxon>Lacrimispora</taxon>
    </lineage>
</organism>
<dbReference type="EMBL" id="JPME01000013">
    <property type="protein sequence ID" value="KEZ90070.1"/>
    <property type="molecule type" value="Genomic_DNA"/>
</dbReference>
<dbReference type="Proteomes" id="UP000028525">
    <property type="component" value="Unassembled WGS sequence"/>
</dbReference>
<protein>
    <submittedName>
        <fullName evidence="1">Uncharacterized protein</fullName>
    </submittedName>
</protein>
<evidence type="ECO:0000313" key="2">
    <source>
        <dbReference type="Proteomes" id="UP000028525"/>
    </source>
</evidence>
<proteinExistence type="predicted"/>
<keyword evidence="2" id="KW-1185">Reference proteome</keyword>
<evidence type="ECO:0000313" key="1">
    <source>
        <dbReference type="EMBL" id="KEZ90070.1"/>
    </source>
</evidence>
<sequence length="415" mass="48598">MSIRIRFSLEPKKKIFSGIDWNGQSAEGMAKKLAKEMGYRCFRIEGFMIVQLCQEGYVWFKWSKSKLQGESQTNIAGPGFHAAAIDFLERLAKKEKLRLKVEDRTGYYIKRDFLAMRQKYFYQWFSDLMKLVSGWSGDGEYMFCWPAVYYIPDRQEGKLVTHIRSFSFKEIKGMMHSGIGVAFARDFFVWNELERDAYYYRNSAMVLLHQFCYFMPSVRSRQDEQVNQQIIQFLETTLSMDRRLPFPKKEYLEVCSLAGHVPVNLEGVTPFSEEVSIGCRKHLVYRKIGNMSFGIPGNFLYDESNSGSMDHYYDGKGYGGHDYYVYAAVFEGRKAEFKKQWFEQGKSPEIEDFDIEKAKARVAFYEPEEKDGEILYVMSAQVLYKEQRMNINIVSRKPGERDWALGLIKNIKITE</sequence>